<keyword evidence="3" id="KW-0804">Transcription</keyword>
<dbReference type="Pfam" id="PF00717">
    <property type="entry name" value="Peptidase_S24"/>
    <property type="match status" value="1"/>
</dbReference>
<keyword evidence="2" id="KW-0238">DNA-binding</keyword>
<dbReference type="Pfam" id="PF01381">
    <property type="entry name" value="HTH_3"/>
    <property type="match status" value="1"/>
</dbReference>
<dbReference type="EMBL" id="CP039631">
    <property type="protein sequence ID" value="QCG66841.1"/>
    <property type="molecule type" value="Genomic_DNA"/>
</dbReference>
<dbReference type="RefSeq" id="WP_046485572.1">
    <property type="nucleotide sequence ID" value="NZ_CP039631.3"/>
</dbReference>
<dbReference type="CDD" id="cd06529">
    <property type="entry name" value="S24_LexA-like"/>
    <property type="match status" value="1"/>
</dbReference>
<dbReference type="PROSITE" id="PS50943">
    <property type="entry name" value="HTH_CROC1"/>
    <property type="match status" value="1"/>
</dbReference>
<sequence length="293" mass="31925">MTKKRILPPELIAECAAAHDLFLSKKNELKLSQKKIADEAGMTPAAVNLYFKGINPLNTKFAAVLARMLDEPVSAFSPRLAGEIAALTSAPVKAAAIGGASAAEKVMEMIRKHAGKNLDADAQEKIAAAALTAASEAQGKVIQADFSGLKARAGEIVIRQYDVRASMGHGQVPGDYNEVVRNLIIHEDVLREKNISYTSPHSLAMITGWGQSMEGTINDKDPLIVDKGVNEFAGEGIYVLTWHEHLYIKRIQVLDADRFLLVSDNPNIRDQEARVEDVIVHAKVLLIWNARKA</sequence>
<dbReference type="InterPro" id="IPR036286">
    <property type="entry name" value="LexA/Signal_pep-like_sf"/>
</dbReference>
<evidence type="ECO:0000256" key="2">
    <source>
        <dbReference type="ARBA" id="ARBA00023125"/>
    </source>
</evidence>
<dbReference type="SUPFAM" id="SSF51306">
    <property type="entry name" value="LexA/Signal peptidase"/>
    <property type="match status" value="1"/>
</dbReference>
<dbReference type="AlphaFoldDB" id="A0A4P7Y7B3"/>
<dbReference type="PANTHER" id="PTHR40661">
    <property type="match status" value="1"/>
</dbReference>
<dbReference type="InterPro" id="IPR001387">
    <property type="entry name" value="Cro/C1-type_HTH"/>
</dbReference>
<name>A0A4P7Y7B3_PSEVE</name>
<dbReference type="InterPro" id="IPR039418">
    <property type="entry name" value="LexA-like"/>
</dbReference>
<accession>A0A4P7Y7B3</accession>
<dbReference type="Gene3D" id="2.10.109.10">
    <property type="entry name" value="Umud Fragment, subunit A"/>
    <property type="match status" value="1"/>
</dbReference>
<protein>
    <submittedName>
        <fullName evidence="5">LexA family transcriptional regulator</fullName>
    </submittedName>
</protein>
<evidence type="ECO:0000256" key="1">
    <source>
        <dbReference type="ARBA" id="ARBA00023015"/>
    </source>
</evidence>
<dbReference type="Proteomes" id="UP000298274">
    <property type="component" value="Chromosome"/>
</dbReference>
<feature type="domain" description="HTH cro/C1-type" evidence="4">
    <location>
        <begin position="27"/>
        <end position="76"/>
    </location>
</feature>
<dbReference type="InterPro" id="IPR010982">
    <property type="entry name" value="Lambda_DNA-bd_dom_sf"/>
</dbReference>
<reference evidence="6" key="1">
    <citation type="submission" date="2019-04" db="EMBL/GenBank/DDBJ databases">
        <title>Complete genome sequence of Pseudomonas veronii strain PVy, a versatile degrader capable of using multiple contaminants as sole carbon sources.</title>
        <authorList>
            <person name="Lopez-Echartea E."/>
            <person name="Ridl J."/>
            <person name="Pajer P."/>
            <person name="Strejcek M."/>
            <person name="Suman J."/>
            <person name="Uhlik O."/>
        </authorList>
    </citation>
    <scope>NUCLEOTIDE SEQUENCE [LARGE SCALE GENOMIC DNA]</scope>
    <source>
        <strain evidence="6">Pvy</strain>
    </source>
</reference>
<organism evidence="5 6">
    <name type="scientific">Pseudomonas veronii</name>
    <dbReference type="NCBI Taxonomy" id="76761"/>
    <lineage>
        <taxon>Bacteria</taxon>
        <taxon>Pseudomonadati</taxon>
        <taxon>Pseudomonadota</taxon>
        <taxon>Gammaproteobacteria</taxon>
        <taxon>Pseudomonadales</taxon>
        <taxon>Pseudomonadaceae</taxon>
        <taxon>Pseudomonas</taxon>
    </lineage>
</organism>
<proteinExistence type="predicted"/>
<evidence type="ECO:0000259" key="4">
    <source>
        <dbReference type="PROSITE" id="PS50943"/>
    </source>
</evidence>
<dbReference type="GO" id="GO:0003677">
    <property type="term" value="F:DNA binding"/>
    <property type="evidence" value="ECO:0007669"/>
    <property type="project" value="UniProtKB-KW"/>
</dbReference>
<dbReference type="InterPro" id="IPR015927">
    <property type="entry name" value="Peptidase_S24_S26A/B/C"/>
</dbReference>
<dbReference type="CDD" id="cd00093">
    <property type="entry name" value="HTH_XRE"/>
    <property type="match status" value="1"/>
</dbReference>
<keyword evidence="1" id="KW-0805">Transcription regulation</keyword>
<evidence type="ECO:0000256" key="3">
    <source>
        <dbReference type="ARBA" id="ARBA00023163"/>
    </source>
</evidence>
<gene>
    <name evidence="5" type="ORF">E4167_19635</name>
</gene>
<dbReference type="PANTHER" id="PTHR40661:SF3">
    <property type="entry name" value="FELS-1 PROPHAGE TRANSCRIPTIONAL REGULATOR"/>
    <property type="match status" value="1"/>
</dbReference>
<dbReference type="SUPFAM" id="SSF47413">
    <property type="entry name" value="lambda repressor-like DNA-binding domains"/>
    <property type="match status" value="1"/>
</dbReference>
<dbReference type="Gene3D" id="1.10.260.40">
    <property type="entry name" value="lambda repressor-like DNA-binding domains"/>
    <property type="match status" value="1"/>
</dbReference>
<evidence type="ECO:0000313" key="6">
    <source>
        <dbReference type="Proteomes" id="UP000298274"/>
    </source>
</evidence>
<evidence type="ECO:0000313" key="5">
    <source>
        <dbReference type="EMBL" id="QCG66841.1"/>
    </source>
</evidence>